<dbReference type="SUPFAM" id="SSF49742">
    <property type="entry name" value="PHM/PNGase F"/>
    <property type="match status" value="1"/>
</dbReference>
<reference evidence="4 5" key="1">
    <citation type="submission" date="2021-12" db="EMBL/GenBank/DDBJ databases">
        <title>Genome sequencing of bacteria with rrn-lacking chromosome and rrn-plasmid.</title>
        <authorList>
            <person name="Anda M."/>
            <person name="Iwasaki W."/>
        </authorList>
    </citation>
    <scope>NUCLEOTIDE SEQUENCE [LARGE SCALE GENOMIC DNA]</scope>
    <source>
        <strain evidence="4 5">DSM 100852</strain>
        <plasmid evidence="4 5">pFA5</plasmid>
    </source>
</reference>
<accession>A0AAU9DHN3</accession>
<dbReference type="EMBL" id="AP025319">
    <property type="protein sequence ID" value="BDD12611.1"/>
    <property type="molecule type" value="Genomic_DNA"/>
</dbReference>
<dbReference type="AlphaFoldDB" id="A0AAU9DHN3"/>
<dbReference type="InterPro" id="IPR015197">
    <property type="entry name" value="PngaseF_C"/>
</dbReference>
<gene>
    <name evidence="4" type="ORF">FUAX_50430</name>
</gene>
<dbReference type="Pfam" id="PF09113">
    <property type="entry name" value="N-glycanase_C"/>
    <property type="match status" value="1"/>
</dbReference>
<protein>
    <recommendedName>
        <fullName evidence="3">Peptide-N-glycosidase F N-terminal domain-containing protein</fullName>
    </recommendedName>
</protein>
<evidence type="ECO:0000313" key="4">
    <source>
        <dbReference type="EMBL" id="BDD12611.1"/>
    </source>
</evidence>
<sequence length="740" mass="81139">MKRQYFLFVMMFFGFSISPGFAMPDEEGEEETIISVFKNHHINFGDGSDQHDGVTASYKGRQLYRTLTLPESEEPTSITLRVRIKAKNTSEKLGDPWDKFGTVSLLSPGDPDIELMRFITGFGVGRKDQPVHPSVEAWADDVVWEQDVSALAKRLSGEVTIMAMVDTWVKPGWDITVDLIYKPMADKKAAFWTLPVLNTRGNARNADQFSSTSPKVSFTVPENAGPVSMTLYTTGHGGNNGDEFHKKVNVVYVDDEEFVRFIPWRDDCKNFRKYNPTSAKWENQTLWSSDLSRSGWCPGDIVYPIVYDMSKALEPGRHTIRFNVENVNPEGGNGWNYSVRLSGPGVEQTTPAERIKTSLAHGNIPVIQTGAASRVLVEAVDGQGRTVHSPESSVKVTVSDGAEVSADGKEYASEAVLPAGQSSALLYIRKSEPGDFTLNASDMSAPGLANAEALALTAYDNLPSRWKRTDGAFEAGYPVTGIVANKFKEKNDPHRLADRSTGKKWVATLKKNETAEATVTFDGVRQANTFVINHFVSVRDKAGQDPGHLELGFVGEDDGRFVLGTFEEHNSEPGTCLHALTLETPVRFKKLLVRMKRSSSHAAAQADVNIAELFAYELPEAEKEAFAETMSTDPNGKASAEPVLTGVFDGPSVSFGCHPNPVSDFTEVSLELPYRSGLTVQVFGPGGGLVKTLAQGVFNSGAYSYRWSPERAGLYVVLVRQTLPDGTEKVYSEKVLVRGS</sequence>
<keyword evidence="5" id="KW-1185">Reference proteome</keyword>
<dbReference type="GO" id="GO:0016715">
    <property type="term" value="F:oxidoreductase activity, acting on paired donors, with incorporation or reduction of molecular oxygen, reduced ascorbate as one donor, and incorporation of one atom of oxygen"/>
    <property type="evidence" value="ECO:0007669"/>
    <property type="project" value="InterPro"/>
</dbReference>
<dbReference type="Proteomes" id="UP001348817">
    <property type="component" value="Plasmid pFA5"/>
</dbReference>
<keyword evidence="4" id="KW-0614">Plasmid</keyword>
<dbReference type="RefSeq" id="WP_338395761.1">
    <property type="nucleotide sequence ID" value="NZ_AP025319.1"/>
</dbReference>
<feature type="chain" id="PRO_5043840755" description="Peptide-N-glycosidase F N-terminal domain-containing protein" evidence="2">
    <location>
        <begin position="23"/>
        <end position="740"/>
    </location>
</feature>
<evidence type="ECO:0000256" key="1">
    <source>
        <dbReference type="ARBA" id="ARBA00023157"/>
    </source>
</evidence>
<evidence type="ECO:0000313" key="5">
    <source>
        <dbReference type="Proteomes" id="UP001348817"/>
    </source>
</evidence>
<evidence type="ECO:0000256" key="2">
    <source>
        <dbReference type="SAM" id="SignalP"/>
    </source>
</evidence>
<dbReference type="KEGG" id="fax:FUAX_50430"/>
<keyword evidence="2" id="KW-0732">Signal</keyword>
<geneLocation type="plasmid" evidence="4 5">
    <name>pFA5</name>
</geneLocation>
<dbReference type="Gene3D" id="2.60.120.230">
    <property type="match status" value="1"/>
</dbReference>
<name>A0AAU9DHN3_9BACT</name>
<dbReference type="InterPro" id="IPR043022">
    <property type="entry name" value="PngaseF_N_sf"/>
</dbReference>
<keyword evidence="1" id="KW-1015">Disulfide bond</keyword>
<dbReference type="InterPro" id="IPR015196">
    <property type="entry name" value="PngaseF_N"/>
</dbReference>
<feature type="signal peptide" evidence="2">
    <location>
        <begin position="1"/>
        <end position="22"/>
    </location>
</feature>
<proteinExistence type="predicted"/>
<dbReference type="Gene3D" id="2.60.120.1570">
    <property type="entry name" value="Peptide-N-glycosidase F, N-terminal domain"/>
    <property type="match status" value="2"/>
</dbReference>
<dbReference type="SMART" id="SM01290">
    <property type="entry name" value="N-glycanase_N"/>
    <property type="match status" value="1"/>
</dbReference>
<feature type="domain" description="Peptide-N-glycosidase F N-terminal" evidence="3">
    <location>
        <begin position="33"/>
        <end position="181"/>
    </location>
</feature>
<dbReference type="Pfam" id="PF09112">
    <property type="entry name" value="N-glycanase_N"/>
    <property type="match status" value="2"/>
</dbReference>
<evidence type="ECO:0000259" key="3">
    <source>
        <dbReference type="SMART" id="SM01290"/>
    </source>
</evidence>
<dbReference type="InterPro" id="IPR014784">
    <property type="entry name" value="Cu2_ascorb_mOase-like_C"/>
</dbReference>
<organism evidence="4 5">
    <name type="scientific">Fulvitalea axinellae</name>
    <dbReference type="NCBI Taxonomy" id="1182444"/>
    <lineage>
        <taxon>Bacteria</taxon>
        <taxon>Pseudomonadati</taxon>
        <taxon>Bacteroidota</taxon>
        <taxon>Cytophagia</taxon>
        <taxon>Cytophagales</taxon>
        <taxon>Persicobacteraceae</taxon>
        <taxon>Fulvitalea</taxon>
    </lineage>
</organism>
<dbReference type="InterPro" id="IPR008977">
    <property type="entry name" value="PHM/PNGase_F_dom_sf"/>
</dbReference>